<feature type="binding site" evidence="9">
    <location>
        <position position="187"/>
    </location>
    <ligand>
        <name>[2Fe-2S] cluster</name>
        <dbReference type="ChEBI" id="CHEBI:190135"/>
        <label>2</label>
    </ligand>
</feature>
<dbReference type="FunFam" id="3.30.365.10:FF:000001">
    <property type="entry name" value="Xanthine dehydrogenase oxidase"/>
    <property type="match status" value="1"/>
</dbReference>
<dbReference type="InterPro" id="IPR005107">
    <property type="entry name" value="CO_DH_flav_C"/>
</dbReference>
<dbReference type="GO" id="GO:0071949">
    <property type="term" value="F:FAD binding"/>
    <property type="evidence" value="ECO:0007669"/>
    <property type="project" value="InterPro"/>
</dbReference>
<feature type="domain" description="FAD-binding PCMH-type" evidence="11">
    <location>
        <begin position="258"/>
        <end position="440"/>
    </location>
</feature>
<dbReference type="SUPFAM" id="SSF54292">
    <property type="entry name" value="2Fe-2S ferredoxin-like"/>
    <property type="match status" value="1"/>
</dbReference>
<dbReference type="SUPFAM" id="SSF47741">
    <property type="entry name" value="CO dehydrogenase ISP C-domain like"/>
    <property type="match status" value="1"/>
</dbReference>
<dbReference type="InterPro" id="IPR036856">
    <property type="entry name" value="Ald_Oxase/Xan_DH_a/b_sf"/>
</dbReference>
<dbReference type="SUPFAM" id="SSF54665">
    <property type="entry name" value="CO dehydrogenase molybdoprotein N-domain-like"/>
    <property type="match status" value="1"/>
</dbReference>
<feature type="binding site" evidence="8">
    <location>
        <position position="390"/>
    </location>
    <ligand>
        <name>FAD</name>
        <dbReference type="ChEBI" id="CHEBI:57692"/>
    </ligand>
</feature>
<comment type="cofactor">
    <cofactor evidence="9">
        <name>Mo-molybdopterin</name>
        <dbReference type="ChEBI" id="CHEBI:71302"/>
    </cofactor>
    <text evidence="9">Binds 1 Mo-molybdopterin (Mo-MPT) cofactor per subunit.</text>
</comment>
<feature type="binding site" evidence="8">
    <location>
        <begin position="374"/>
        <end position="378"/>
    </location>
    <ligand>
        <name>FAD</name>
        <dbReference type="ChEBI" id="CHEBI:57692"/>
    </ligand>
</feature>
<feature type="binding site" evidence="9">
    <location>
        <position position="1012"/>
    </location>
    <ligand>
        <name>Mo-molybdopterin</name>
        <dbReference type="ChEBI" id="CHEBI:71302"/>
    </ligand>
    <ligandPart>
        <name>Mo</name>
        <dbReference type="ChEBI" id="CHEBI:28685"/>
    </ligandPart>
</feature>
<dbReference type="InterPro" id="IPR016169">
    <property type="entry name" value="FAD-bd_PCMH_sub2"/>
</dbReference>
<evidence type="ECO:0000256" key="7">
    <source>
        <dbReference type="PIRSR" id="PIRSR000127-1"/>
    </source>
</evidence>
<feature type="active site" description="Proton acceptor" evidence="7">
    <location>
        <position position="1394"/>
    </location>
</feature>
<evidence type="ECO:0000256" key="1">
    <source>
        <dbReference type="ARBA" id="ARBA00001974"/>
    </source>
</evidence>
<evidence type="ECO:0000256" key="6">
    <source>
        <dbReference type="ARBA" id="ARBA00023014"/>
    </source>
</evidence>
<dbReference type="InterPro" id="IPR036884">
    <property type="entry name" value="2Fe-2S-bd_dom_sf"/>
</dbReference>
<accession>A0A835F9A4</accession>
<dbReference type="Gene3D" id="3.30.465.10">
    <property type="match status" value="1"/>
</dbReference>
<keyword evidence="8" id="KW-0285">Flavoprotein</keyword>
<dbReference type="PANTHER" id="PTHR11908">
    <property type="entry name" value="XANTHINE DEHYDROGENASE"/>
    <property type="match status" value="1"/>
</dbReference>
<evidence type="ECO:0000313" key="13">
    <source>
        <dbReference type="Proteomes" id="UP000636709"/>
    </source>
</evidence>
<evidence type="ECO:0000256" key="2">
    <source>
        <dbReference type="ARBA" id="ARBA00006849"/>
    </source>
</evidence>
<dbReference type="SUPFAM" id="SSF56003">
    <property type="entry name" value="Molybdenum cofactor-binding domain"/>
    <property type="match status" value="1"/>
</dbReference>
<dbReference type="InterPro" id="IPR016166">
    <property type="entry name" value="FAD-bd_PCMH"/>
</dbReference>
<evidence type="ECO:0000256" key="3">
    <source>
        <dbReference type="ARBA" id="ARBA00022505"/>
    </source>
</evidence>
<gene>
    <name evidence="12" type="ORF">HU200_016179</name>
</gene>
<dbReference type="Pfam" id="PF00941">
    <property type="entry name" value="FAD_binding_5"/>
    <property type="match status" value="1"/>
</dbReference>
<dbReference type="Proteomes" id="UP000636709">
    <property type="component" value="Unassembled WGS sequence"/>
</dbReference>
<dbReference type="Pfam" id="PF03450">
    <property type="entry name" value="CO_deh_flav_C"/>
    <property type="match status" value="1"/>
</dbReference>
<evidence type="ECO:0000259" key="11">
    <source>
        <dbReference type="PROSITE" id="PS51387"/>
    </source>
</evidence>
<dbReference type="Gene3D" id="3.90.1170.50">
    <property type="entry name" value="Aldehyde oxidase/xanthine dehydrogenase, a/b hammerhead"/>
    <property type="match status" value="1"/>
</dbReference>
<dbReference type="PROSITE" id="PS51085">
    <property type="entry name" value="2FE2S_FER_2"/>
    <property type="match status" value="1"/>
</dbReference>
<dbReference type="OrthoDB" id="8300278at2759"/>
<dbReference type="Pfam" id="PF02738">
    <property type="entry name" value="MoCoBD_1"/>
    <property type="match status" value="1"/>
</dbReference>
<feature type="binding site" evidence="9">
    <location>
        <position position="868"/>
    </location>
    <ligand>
        <name>Mo-molybdopterin</name>
        <dbReference type="ChEBI" id="CHEBI:71302"/>
    </ligand>
    <ligandPart>
        <name>Mo</name>
        <dbReference type="ChEBI" id="CHEBI:28685"/>
    </ligandPart>
</feature>
<dbReference type="InterPro" id="IPR046867">
    <property type="entry name" value="AldOxase/xan_DH_MoCoBD2"/>
</dbReference>
<feature type="binding site" evidence="9">
    <location>
        <position position="66"/>
    </location>
    <ligand>
        <name>[2Fe-2S] cluster</name>
        <dbReference type="ChEBI" id="CHEBI:190135"/>
        <label>1</label>
    </ligand>
</feature>
<dbReference type="InterPro" id="IPR000674">
    <property type="entry name" value="Ald_Oxase/Xan_DH_a/b"/>
</dbReference>
<dbReference type="InterPro" id="IPR036010">
    <property type="entry name" value="2Fe-2S_ferredoxin-like_sf"/>
</dbReference>
<dbReference type="Pfam" id="PF01315">
    <property type="entry name" value="Ald_Xan_dh_C"/>
    <property type="match status" value="1"/>
</dbReference>
<reference evidence="12" key="1">
    <citation type="submission" date="2020-07" db="EMBL/GenBank/DDBJ databases">
        <title>Genome sequence and genetic diversity analysis of an under-domesticated orphan crop, white fonio (Digitaria exilis).</title>
        <authorList>
            <person name="Bennetzen J.L."/>
            <person name="Chen S."/>
            <person name="Ma X."/>
            <person name="Wang X."/>
            <person name="Yssel A.E.J."/>
            <person name="Chaluvadi S.R."/>
            <person name="Johnson M."/>
            <person name="Gangashetty P."/>
            <person name="Hamidou F."/>
            <person name="Sanogo M.D."/>
            <person name="Zwaenepoel A."/>
            <person name="Wallace J."/>
            <person name="Van De Peer Y."/>
            <person name="Van Deynze A."/>
        </authorList>
    </citation>
    <scope>NUCLEOTIDE SEQUENCE</scope>
    <source>
        <tissue evidence="12">Leaves</tissue>
    </source>
</reference>
<feature type="binding site" evidence="9">
    <location>
        <position position="91"/>
    </location>
    <ligand>
        <name>[2Fe-2S] cluster</name>
        <dbReference type="ChEBI" id="CHEBI:190135"/>
        <label>1</label>
    </ligand>
</feature>
<dbReference type="PIRSF" id="PIRSF000127">
    <property type="entry name" value="Xanthine_DH"/>
    <property type="match status" value="1"/>
</dbReference>
<dbReference type="Gene3D" id="3.10.20.30">
    <property type="match status" value="1"/>
</dbReference>
<feature type="binding site" evidence="9">
    <location>
        <position position="133"/>
    </location>
    <ligand>
        <name>[2Fe-2S] cluster</name>
        <dbReference type="ChEBI" id="CHEBI:190135"/>
        <label>2</label>
    </ligand>
</feature>
<keyword evidence="5" id="KW-0560">Oxidoreductase</keyword>
<dbReference type="Gene3D" id="3.30.365.10">
    <property type="entry name" value="Aldehyde oxidase/xanthine dehydrogenase, molybdopterin binding domain"/>
    <property type="match status" value="4"/>
</dbReference>
<dbReference type="InterPro" id="IPR016208">
    <property type="entry name" value="Ald_Oxase/xanthine_DH-like"/>
</dbReference>
<dbReference type="PROSITE" id="PS51387">
    <property type="entry name" value="FAD_PCMH"/>
    <property type="match status" value="1"/>
</dbReference>
<comment type="caution">
    <text evidence="12">The sequence shown here is derived from an EMBL/GenBank/DDBJ whole genome shotgun (WGS) entry which is preliminary data.</text>
</comment>
<dbReference type="Gene3D" id="1.10.150.120">
    <property type="entry name" value="[2Fe-2S]-binding domain"/>
    <property type="match status" value="1"/>
</dbReference>
<feature type="domain" description="2Fe-2S ferredoxin-type" evidence="10">
    <location>
        <begin position="10"/>
        <end position="109"/>
    </location>
</feature>
<dbReference type="SMART" id="SM01092">
    <property type="entry name" value="CO_deh_flav_C"/>
    <property type="match status" value="1"/>
</dbReference>
<dbReference type="InterPro" id="IPR012675">
    <property type="entry name" value="Beta-grasp_dom_sf"/>
</dbReference>
<evidence type="ECO:0000256" key="4">
    <source>
        <dbReference type="ARBA" id="ARBA00022714"/>
    </source>
</evidence>
<evidence type="ECO:0000256" key="9">
    <source>
        <dbReference type="PIRSR" id="PIRSR000127-3"/>
    </source>
</evidence>
<dbReference type="Gene3D" id="3.30.390.50">
    <property type="entry name" value="CO dehydrogenase flavoprotein, C-terminal domain"/>
    <property type="match status" value="1"/>
</dbReference>
<evidence type="ECO:0000256" key="5">
    <source>
        <dbReference type="ARBA" id="ARBA00023002"/>
    </source>
</evidence>
<evidence type="ECO:0000259" key="10">
    <source>
        <dbReference type="PROSITE" id="PS51085"/>
    </source>
</evidence>
<dbReference type="InterPro" id="IPR002888">
    <property type="entry name" value="2Fe-2S-bd"/>
</dbReference>
<feature type="binding site" evidence="9">
    <location>
        <position position="69"/>
    </location>
    <ligand>
        <name>[2Fe-2S] cluster</name>
        <dbReference type="ChEBI" id="CHEBI:190135"/>
        <label>1</label>
    </ligand>
</feature>
<dbReference type="GO" id="GO:0005506">
    <property type="term" value="F:iron ion binding"/>
    <property type="evidence" value="ECO:0007669"/>
    <property type="project" value="InterPro"/>
</dbReference>
<keyword evidence="3 9" id="KW-0500">Molybdenum</keyword>
<organism evidence="12 13">
    <name type="scientific">Digitaria exilis</name>
    <dbReference type="NCBI Taxonomy" id="1010633"/>
    <lineage>
        <taxon>Eukaryota</taxon>
        <taxon>Viridiplantae</taxon>
        <taxon>Streptophyta</taxon>
        <taxon>Embryophyta</taxon>
        <taxon>Tracheophyta</taxon>
        <taxon>Spermatophyta</taxon>
        <taxon>Magnoliopsida</taxon>
        <taxon>Liliopsida</taxon>
        <taxon>Poales</taxon>
        <taxon>Poaceae</taxon>
        <taxon>PACMAD clade</taxon>
        <taxon>Panicoideae</taxon>
        <taxon>Panicodae</taxon>
        <taxon>Paniceae</taxon>
        <taxon>Anthephorinae</taxon>
        <taxon>Digitaria</taxon>
    </lineage>
</organism>
<sequence length="1462" mass="157860">MASSSAPSSAAVVFAVNGERVELREGDVDPGATLLEFLRTRTRFTGPKLGCGEGTRPFAAISLRGCGACVVLISTYDAASGEASHAAASSCLTLVHGLHHRAVTTTEGLGGGGGRAGLHAVHERVAGFHASQCGFCTPGVCMSLAAALAAADAKKGKGGRPAAPAEGYAGLTAAEAERAVAGNLCRCTGYRPIADACKSFAADVDLEDLGLNSFWRKGEAHASKLPRYDEGSIGVFPEFLKAEIRASSGIEECMPPALVGSASIWHRPRSVEEYYKLVGSELFGKSRTKVVVGNTASGVNREAEVYDRYVDLRCIPELNSVSKEAKGVEIGAAVSISKVIEALREDGGCNDVVFCKIADHMEKVASPFVRNTASLGGNLIMAQRDQFASDIATILLAAGSSICIQVSSKRQTVMLEEFLQMPPCDYKTLLLSIYIPQWTHVGVLSDCRSRTVDRMVSTRGTSVLFETYRAAPRPLGNAVAYLNAAFLAQVASDGTTSSLILRELRLAFGAYGTQHAIRASNVEKLLVGKPITISLLLEACTLLKKSIVPVEGTRHTAYRSSLAVAFLFSFLYPVTKEIFKPVKAVHLNGSVPSGTNGHRNFGPNERVDASLMKINNVKSASYGNDCILEYSKQIIEINKDHLPVGIPAKKVGAELQASGEAVFVDDIPSPKDCLYGAFIYSTKPLAHVRSIGLDPSFKQLNTLGVVTAKDIPEGGSNVGANTIFGPEPLFGDLVTQCAGEPLGLVIAETQKIANIAAKRALIDYSTENLGAPILSIEEAVRRCSYFETPPFLLPQKIGDFSKGMAEADQKIYSAEVHFLCQFDQWIQYLRCTFLQVNLNSQYYFYMETQTALAIPDEDNSIVVYSSSQCPETTQNVIAKCLGLPCHSVRVITRRVGGGFGGKAVRSLPVAAACALAAFKLHRPVRIYLDRKTDMIMTGGRHPMKICYSVGFKSDGKITALHIDLFINAGMTKDISLIIPHNFIEALKKYNWGAFSYEAKVCKTNTVTKSAMRGPGEVQGSYVAEAIVEHVASALSTDANLVRQRNLHTVESLALFHSECTEDDMGYTLPSICGQLTTSENYQHRLEIIQSFNKNNRWKKRGLSFVPIVHKVLSRPTPGKVSILNDGSIAVEVGGIELGQGLWTKVKQMAAFGLGQLWTDLSQELFDRIRIIQADTLSNVQGGWTTGSTTSESSCEAVRLACNIVVDRLTSVKEQFQEKESNLSWDELISKVILFPILIIVGRYYPFNITSAIACLYLNFVDVQANMVGVDLSAREYYIPGPSGSYLNYGAAISEVEIDLLTGATMILRSDLIYDCGQSLNPAVDLGQVEGAFVQGIGYFMSEEYVTNSDGLVISDGTWTYKIPTVDTIPKQFNVKLLNSGFHKKRVLSSKASGEPPLLLAASVHCATRAAIRAAKEEPHCSGSGSSSPSHFDLEVPAIMPVVKELCGLENVERYLESLLNSK</sequence>
<feature type="binding site" evidence="8">
    <location>
        <position position="444"/>
    </location>
    <ligand>
        <name>FAD</name>
        <dbReference type="ChEBI" id="CHEBI:57692"/>
    </ligand>
</feature>
<keyword evidence="9" id="KW-0408">Iron</keyword>
<dbReference type="InterPro" id="IPR001041">
    <property type="entry name" value="2Fe-2S_ferredoxin-type"/>
</dbReference>
<dbReference type="EMBL" id="JACEFO010001605">
    <property type="protein sequence ID" value="KAF8732204.1"/>
    <property type="molecule type" value="Genomic_DNA"/>
</dbReference>
<dbReference type="SUPFAM" id="SSF56176">
    <property type="entry name" value="FAD-binding/transporter-associated domain-like"/>
    <property type="match status" value="1"/>
</dbReference>
<comment type="cofactor">
    <cofactor evidence="1 8">
        <name>FAD</name>
        <dbReference type="ChEBI" id="CHEBI:57692"/>
    </cofactor>
</comment>
<feature type="binding site" evidence="9">
    <location>
        <position position="136"/>
    </location>
    <ligand>
        <name>[2Fe-2S] cluster</name>
        <dbReference type="ChEBI" id="CHEBI:190135"/>
        <label>2</label>
    </ligand>
</feature>
<keyword evidence="8" id="KW-0274">FAD</keyword>
<keyword evidence="9" id="KW-0479">Metal-binding</keyword>
<dbReference type="InterPro" id="IPR002346">
    <property type="entry name" value="Mopterin_DH_FAD-bd"/>
</dbReference>
<keyword evidence="13" id="KW-1185">Reference proteome</keyword>
<dbReference type="InterPro" id="IPR037165">
    <property type="entry name" value="AldOxase/xan_DH_Mopterin-bd_sf"/>
</dbReference>
<evidence type="ECO:0000256" key="8">
    <source>
        <dbReference type="PIRSR" id="PIRSR000127-2"/>
    </source>
</evidence>
<feature type="binding site" evidence="8">
    <location>
        <position position="469"/>
    </location>
    <ligand>
        <name>FAD</name>
        <dbReference type="ChEBI" id="CHEBI:57692"/>
    </ligand>
</feature>
<protein>
    <recommendedName>
        <fullName evidence="14">Aldehyde oxidase</fullName>
    </recommendedName>
</protein>
<dbReference type="GO" id="GO:0016491">
    <property type="term" value="F:oxidoreductase activity"/>
    <property type="evidence" value="ECO:0007669"/>
    <property type="project" value="UniProtKB-KW"/>
</dbReference>
<dbReference type="GO" id="GO:0051537">
    <property type="term" value="F:2 iron, 2 sulfur cluster binding"/>
    <property type="evidence" value="ECO:0007669"/>
    <property type="project" value="UniProtKB-KW"/>
</dbReference>
<feature type="binding site" evidence="9">
    <location>
        <position position="899"/>
    </location>
    <ligand>
        <name>Mo-molybdopterin</name>
        <dbReference type="ChEBI" id="CHEBI:71302"/>
    </ligand>
    <ligandPart>
        <name>Mo</name>
        <dbReference type="ChEBI" id="CHEBI:28685"/>
    </ligandPart>
</feature>
<dbReference type="InterPro" id="IPR036683">
    <property type="entry name" value="CO_DH_flav_C_dom_sf"/>
</dbReference>
<dbReference type="InterPro" id="IPR008274">
    <property type="entry name" value="AldOxase/xan_DH_MoCoBD1"/>
</dbReference>
<keyword evidence="4 9" id="KW-0001">2Fe-2S</keyword>
<dbReference type="PANTHER" id="PTHR11908:SF132">
    <property type="entry name" value="ALDEHYDE OXIDASE 1-RELATED"/>
    <property type="match status" value="1"/>
</dbReference>
<evidence type="ECO:0008006" key="14">
    <source>
        <dbReference type="Google" id="ProtNLM"/>
    </source>
</evidence>
<feature type="binding site" evidence="9">
    <location>
        <position position="51"/>
    </location>
    <ligand>
        <name>[2Fe-2S] cluster</name>
        <dbReference type="ChEBI" id="CHEBI:190135"/>
        <label>1</label>
    </ligand>
</feature>
<dbReference type="Pfam" id="PF20256">
    <property type="entry name" value="MoCoBD_2"/>
    <property type="match status" value="1"/>
</dbReference>
<dbReference type="SUPFAM" id="SSF55447">
    <property type="entry name" value="CO dehydrogenase flavoprotein C-terminal domain-like"/>
    <property type="match status" value="1"/>
</dbReference>
<dbReference type="InterPro" id="IPR036318">
    <property type="entry name" value="FAD-bd_PCMH-like_sf"/>
</dbReference>
<keyword evidence="6 9" id="KW-0411">Iron-sulfur</keyword>
<comment type="similarity">
    <text evidence="2">Belongs to the xanthine dehydrogenase family.</text>
</comment>
<name>A0A835F9A4_9POAL</name>
<comment type="cofactor">
    <cofactor evidence="9">
        <name>[2Fe-2S] cluster</name>
        <dbReference type="ChEBI" id="CHEBI:190135"/>
    </cofactor>
    <text evidence="9">Binds 2 [2Fe-2S] clusters.</text>
</comment>
<feature type="binding site" evidence="9">
    <location>
        <position position="1186"/>
    </location>
    <ligand>
        <name>Mo-molybdopterin</name>
        <dbReference type="ChEBI" id="CHEBI:71302"/>
    </ligand>
    <ligandPart>
        <name>Mo</name>
        <dbReference type="ChEBI" id="CHEBI:28685"/>
    </ligandPart>
</feature>
<dbReference type="CDD" id="cd00207">
    <property type="entry name" value="fer2"/>
    <property type="match status" value="1"/>
</dbReference>
<evidence type="ECO:0000313" key="12">
    <source>
        <dbReference type="EMBL" id="KAF8732204.1"/>
    </source>
</evidence>
<feature type="binding site" evidence="9">
    <location>
        <position position="185"/>
    </location>
    <ligand>
        <name>[2Fe-2S] cluster</name>
        <dbReference type="ChEBI" id="CHEBI:190135"/>
        <label>2</label>
    </ligand>
</feature>
<dbReference type="Pfam" id="PF01799">
    <property type="entry name" value="Fer2_2"/>
    <property type="match status" value="1"/>
</dbReference>
<dbReference type="SMART" id="SM01008">
    <property type="entry name" value="Ald_Xan_dh_C"/>
    <property type="match status" value="1"/>
</dbReference>
<proteinExistence type="inferred from homology"/>